<dbReference type="Pfam" id="PF11790">
    <property type="entry name" value="Glyco_hydro_cc"/>
    <property type="match status" value="1"/>
</dbReference>
<evidence type="ECO:0000259" key="1">
    <source>
        <dbReference type="PROSITE" id="PS51175"/>
    </source>
</evidence>
<dbReference type="InterPro" id="IPR017853">
    <property type="entry name" value="GH"/>
</dbReference>
<dbReference type="GO" id="GO:0016787">
    <property type="term" value="F:hydrolase activity"/>
    <property type="evidence" value="ECO:0007669"/>
    <property type="project" value="UniProtKB-KW"/>
</dbReference>
<gene>
    <name evidence="2" type="ORF">VPAL9027_00544</name>
</gene>
<dbReference type="STRING" id="1918946.VPAL9027_00544"/>
<dbReference type="Pfam" id="PF03422">
    <property type="entry name" value="CBM_6"/>
    <property type="match status" value="1"/>
</dbReference>
<dbReference type="Gene3D" id="2.60.120.260">
    <property type="entry name" value="Galactose-binding domain-like"/>
    <property type="match status" value="1"/>
</dbReference>
<dbReference type="Gene3D" id="3.20.20.80">
    <property type="entry name" value="Glycosidases"/>
    <property type="match status" value="1"/>
</dbReference>
<sequence>MYILTRQFLLLLLCSIIFLDTAYSQGIPSKRGIASTNIHPADLDIMSGRIAWWYNWSTEPTNIKDNSPNDRNVDYVPMTHRSDFDETALRQYLDNHPNVEYLLAFNEPNFVDQANLTPQELANIWPRLESIADDYQLQLISAAVNYSPGEVNIPNTEDNGSPFAYLDAFFEACPHCRVDYIAVHSYMASVDSFKQYIRQFYERYHKPVWVTEWNLSLPEQTETLEQQMNYMAETVRWMDQSDEVFRYAWFVGRSSHGSQNWPYMDLLDAPGQWSILGKLYQGIQSPQDYRQIPAVIQAQDAITLSGFTHRVSDNQDIQLFSKTGSQSQTLSYQIDVKTPRSYNLTLHYAAQQYSEVTILVDGTAQKKLSLWNTGSIYYWADSISTINIPFGQHTITLQVNSGKPNFDWLKFE</sequence>
<reference evidence="2 3" key="1">
    <citation type="submission" date="2017-02" db="EMBL/GenBank/DDBJ databases">
        <authorList>
            <person name="Peterson S.W."/>
        </authorList>
    </citation>
    <scope>NUCLEOTIDE SEQUENCE [LARGE SCALE GENOMIC DNA]</scope>
    <source>
        <strain evidence="2 3">CECT 9027</strain>
    </source>
</reference>
<dbReference type="GO" id="GO:0071966">
    <property type="term" value="P:fungal-type cell wall polysaccharide metabolic process"/>
    <property type="evidence" value="ECO:0007669"/>
    <property type="project" value="TreeGrafter"/>
</dbReference>
<dbReference type="Proteomes" id="UP000189475">
    <property type="component" value="Unassembled WGS sequence"/>
</dbReference>
<protein>
    <submittedName>
        <fullName evidence="2">Glycosyl hydrolase catalytic core</fullName>
    </submittedName>
</protein>
<evidence type="ECO:0000313" key="2">
    <source>
        <dbReference type="EMBL" id="SJL82614.1"/>
    </source>
</evidence>
<dbReference type="OrthoDB" id="9809583at2"/>
<dbReference type="SUPFAM" id="SSF49785">
    <property type="entry name" value="Galactose-binding domain-like"/>
    <property type="match status" value="1"/>
</dbReference>
<dbReference type="GO" id="GO:0030246">
    <property type="term" value="F:carbohydrate binding"/>
    <property type="evidence" value="ECO:0007669"/>
    <property type="project" value="InterPro"/>
</dbReference>
<dbReference type="PANTHER" id="PTHR34154">
    <property type="entry name" value="ALKALI-SENSITIVE LINKAGE PROTEIN 1"/>
    <property type="match status" value="1"/>
</dbReference>
<dbReference type="InterPro" id="IPR008979">
    <property type="entry name" value="Galactose-bd-like_sf"/>
</dbReference>
<dbReference type="InterPro" id="IPR053183">
    <property type="entry name" value="ASL1"/>
</dbReference>
<dbReference type="InterPro" id="IPR005084">
    <property type="entry name" value="CBM6"/>
</dbReference>
<name>A0A1R4B126_9VIBR</name>
<accession>A0A1R4B126</accession>
<proteinExistence type="predicted"/>
<keyword evidence="3" id="KW-1185">Reference proteome</keyword>
<keyword evidence="2" id="KW-0378">Hydrolase</keyword>
<evidence type="ECO:0000313" key="3">
    <source>
        <dbReference type="Proteomes" id="UP000189475"/>
    </source>
</evidence>
<dbReference type="RefSeq" id="WP_077312069.1">
    <property type="nucleotide sequence ID" value="NZ_AP024887.1"/>
</dbReference>
<dbReference type="EMBL" id="FUFT01000002">
    <property type="protein sequence ID" value="SJL82614.1"/>
    <property type="molecule type" value="Genomic_DNA"/>
</dbReference>
<organism evidence="2 3">
    <name type="scientific">Vibrio palustris</name>
    <dbReference type="NCBI Taxonomy" id="1918946"/>
    <lineage>
        <taxon>Bacteria</taxon>
        <taxon>Pseudomonadati</taxon>
        <taxon>Pseudomonadota</taxon>
        <taxon>Gammaproteobacteria</taxon>
        <taxon>Vibrionales</taxon>
        <taxon>Vibrionaceae</taxon>
        <taxon>Vibrio</taxon>
    </lineage>
</organism>
<feature type="domain" description="CBM6" evidence="1">
    <location>
        <begin position="294"/>
        <end position="412"/>
    </location>
</feature>
<dbReference type="PROSITE" id="PS51175">
    <property type="entry name" value="CBM6"/>
    <property type="match status" value="1"/>
</dbReference>
<dbReference type="PANTHER" id="PTHR34154:SF3">
    <property type="entry name" value="ALKALI-SENSITIVE LINKAGE PROTEIN 1"/>
    <property type="match status" value="1"/>
</dbReference>
<dbReference type="SUPFAM" id="SSF51445">
    <property type="entry name" value="(Trans)glycosidases"/>
    <property type="match status" value="1"/>
</dbReference>
<dbReference type="AlphaFoldDB" id="A0A1R4B126"/>
<dbReference type="InterPro" id="IPR024655">
    <property type="entry name" value="Asl1_glyco_hydro_catalytic"/>
</dbReference>